<reference evidence="2" key="2">
    <citation type="submission" date="2015-01" db="EMBL/GenBank/DDBJ databases">
        <title>Evolutionary Origins and Diversification of the Mycorrhizal Mutualists.</title>
        <authorList>
            <consortium name="DOE Joint Genome Institute"/>
            <consortium name="Mycorrhizal Genomics Consortium"/>
            <person name="Kohler A."/>
            <person name="Kuo A."/>
            <person name="Nagy L.G."/>
            <person name="Floudas D."/>
            <person name="Copeland A."/>
            <person name="Barry K.W."/>
            <person name="Cichocki N."/>
            <person name="Veneault-Fourrey C."/>
            <person name="LaButti K."/>
            <person name="Lindquist E.A."/>
            <person name="Lipzen A."/>
            <person name="Lundell T."/>
            <person name="Morin E."/>
            <person name="Murat C."/>
            <person name="Riley R."/>
            <person name="Ohm R."/>
            <person name="Sun H."/>
            <person name="Tunlid A."/>
            <person name="Henrissat B."/>
            <person name="Grigoriev I.V."/>
            <person name="Hibbett D.S."/>
            <person name="Martin F."/>
        </authorList>
    </citation>
    <scope>NUCLEOTIDE SEQUENCE [LARGE SCALE GENOMIC DNA]</scope>
    <source>
        <strain evidence="2">h7</strain>
    </source>
</reference>
<evidence type="ECO:0000313" key="2">
    <source>
        <dbReference type="Proteomes" id="UP000053424"/>
    </source>
</evidence>
<dbReference type="Proteomes" id="UP000053424">
    <property type="component" value="Unassembled WGS sequence"/>
</dbReference>
<dbReference type="OrthoDB" id="2730545at2759"/>
<accession>A0A0C3CEB4</accession>
<evidence type="ECO:0000313" key="1">
    <source>
        <dbReference type="EMBL" id="KIM42554.1"/>
    </source>
</evidence>
<keyword evidence="2" id="KW-1185">Reference proteome</keyword>
<dbReference type="HOGENOM" id="CLU_045423_0_0_1"/>
<dbReference type="AlphaFoldDB" id="A0A0C3CEB4"/>
<gene>
    <name evidence="1" type="ORF">M413DRAFT_26594</name>
</gene>
<dbReference type="EMBL" id="KN831777">
    <property type="protein sequence ID" value="KIM42554.1"/>
    <property type="molecule type" value="Genomic_DNA"/>
</dbReference>
<name>A0A0C3CEB4_HEBCY</name>
<sequence>MLHFYDSSPYWHVDVQRARLKPASALSDSRIKCLIWGEDLLAYIHFIPTNLFDLHLVVQYQDVQRASTEIMQSLPYEICSVPPPHHLESIFSDPDQPKSFPHSVLLEMTIPDEKRHMDDAGLVFIHPQCQIYLDVNDTSRSVSLPPFPDTIRFPTRTASLDSMIELCLDPPTGRIHTERDGMISVWISYFLSYTLRNEPRALPNDDLEREHAEVVHSLKPENQPFLENRIRGGTRDTILLAKGRREILEKLGKYEEARRPLVQHGPGNPQFWAERRARRKLQEEQALANQK</sequence>
<organism evidence="1 2">
    <name type="scientific">Hebeloma cylindrosporum</name>
    <dbReference type="NCBI Taxonomy" id="76867"/>
    <lineage>
        <taxon>Eukaryota</taxon>
        <taxon>Fungi</taxon>
        <taxon>Dikarya</taxon>
        <taxon>Basidiomycota</taxon>
        <taxon>Agaricomycotina</taxon>
        <taxon>Agaricomycetes</taxon>
        <taxon>Agaricomycetidae</taxon>
        <taxon>Agaricales</taxon>
        <taxon>Agaricineae</taxon>
        <taxon>Hymenogastraceae</taxon>
        <taxon>Hebeloma</taxon>
    </lineage>
</organism>
<proteinExistence type="predicted"/>
<protein>
    <submittedName>
        <fullName evidence="1">Uncharacterized protein</fullName>
    </submittedName>
</protein>
<reference evidence="1 2" key="1">
    <citation type="submission" date="2014-04" db="EMBL/GenBank/DDBJ databases">
        <authorList>
            <consortium name="DOE Joint Genome Institute"/>
            <person name="Kuo A."/>
            <person name="Gay G."/>
            <person name="Dore J."/>
            <person name="Kohler A."/>
            <person name="Nagy L.G."/>
            <person name="Floudas D."/>
            <person name="Copeland A."/>
            <person name="Barry K.W."/>
            <person name="Cichocki N."/>
            <person name="Veneault-Fourrey C."/>
            <person name="LaButti K."/>
            <person name="Lindquist E.A."/>
            <person name="Lipzen A."/>
            <person name="Lundell T."/>
            <person name="Morin E."/>
            <person name="Murat C."/>
            <person name="Sun H."/>
            <person name="Tunlid A."/>
            <person name="Henrissat B."/>
            <person name="Grigoriev I.V."/>
            <person name="Hibbett D.S."/>
            <person name="Martin F."/>
            <person name="Nordberg H.P."/>
            <person name="Cantor M.N."/>
            <person name="Hua S.X."/>
        </authorList>
    </citation>
    <scope>NUCLEOTIDE SEQUENCE [LARGE SCALE GENOMIC DNA]</scope>
    <source>
        <strain evidence="2">h7</strain>
    </source>
</reference>